<keyword evidence="7" id="KW-0378">Hydrolase</keyword>
<keyword evidence="3" id="KW-0808">Transferase</keyword>
<reference evidence="10 11" key="1">
    <citation type="submission" date="2014-06" db="EMBL/GenBank/DDBJ databases">
        <title>Genome evolution of avian class.</title>
        <authorList>
            <person name="Zhang G."/>
            <person name="Li C."/>
        </authorList>
    </citation>
    <scope>NUCLEOTIDE SEQUENCE [LARGE SCALE GENOMIC DNA]</scope>
    <source>
        <strain evidence="10">BGI_N305</strain>
    </source>
</reference>
<evidence type="ECO:0000256" key="5">
    <source>
        <dbReference type="ARBA" id="ARBA00022722"/>
    </source>
</evidence>
<evidence type="ECO:0000313" key="10">
    <source>
        <dbReference type="EMBL" id="KFW87096.1"/>
    </source>
</evidence>
<dbReference type="GO" id="GO:0035613">
    <property type="term" value="F:RNA stem-loop binding"/>
    <property type="evidence" value="ECO:0007669"/>
    <property type="project" value="TreeGrafter"/>
</dbReference>
<dbReference type="InterPro" id="IPR000477">
    <property type="entry name" value="RT_dom"/>
</dbReference>
<dbReference type="GO" id="GO:0003964">
    <property type="term" value="F:RNA-directed DNA polymerase activity"/>
    <property type="evidence" value="ECO:0007669"/>
    <property type="project" value="UniProtKB-KW"/>
</dbReference>
<dbReference type="EC" id="3.1.26.4" evidence="2"/>
<dbReference type="OrthoDB" id="6773263at2759"/>
<organism evidence="10 11">
    <name type="scientific">Manacus vitellinus</name>
    <name type="common">golden-collared manakin</name>
    <dbReference type="NCBI Taxonomy" id="328815"/>
    <lineage>
        <taxon>Eukaryota</taxon>
        <taxon>Metazoa</taxon>
        <taxon>Chordata</taxon>
        <taxon>Craniata</taxon>
        <taxon>Vertebrata</taxon>
        <taxon>Euteleostomi</taxon>
        <taxon>Archelosauria</taxon>
        <taxon>Archosauria</taxon>
        <taxon>Dinosauria</taxon>
        <taxon>Saurischia</taxon>
        <taxon>Theropoda</taxon>
        <taxon>Coelurosauria</taxon>
        <taxon>Aves</taxon>
        <taxon>Neognathae</taxon>
        <taxon>Neoaves</taxon>
        <taxon>Telluraves</taxon>
        <taxon>Australaves</taxon>
        <taxon>Passeriformes</taxon>
        <taxon>Pipridae</taxon>
        <taxon>Manacus</taxon>
    </lineage>
</organism>
<evidence type="ECO:0000256" key="8">
    <source>
        <dbReference type="ARBA" id="ARBA00022918"/>
    </source>
</evidence>
<dbReference type="SUPFAM" id="SSF56672">
    <property type="entry name" value="DNA/RNA polymerases"/>
    <property type="match status" value="1"/>
</dbReference>
<dbReference type="Pfam" id="PF00078">
    <property type="entry name" value="RVT_1"/>
    <property type="match status" value="1"/>
</dbReference>
<dbReference type="Gene3D" id="3.30.70.270">
    <property type="match status" value="2"/>
</dbReference>
<comment type="similarity">
    <text evidence="1">Belongs to the beta type-B retroviral polymerase family. HERV class-II K(HML-2) pol subfamily.</text>
</comment>
<dbReference type="InterPro" id="IPR043128">
    <property type="entry name" value="Rev_trsase/Diguanyl_cyclase"/>
</dbReference>
<dbReference type="Gene3D" id="3.10.10.10">
    <property type="entry name" value="HIV Type 1 Reverse Transcriptase, subunit A, domain 1"/>
    <property type="match status" value="1"/>
</dbReference>
<evidence type="ECO:0000256" key="2">
    <source>
        <dbReference type="ARBA" id="ARBA00012180"/>
    </source>
</evidence>
<keyword evidence="11" id="KW-1185">Reference proteome</keyword>
<evidence type="ECO:0000256" key="1">
    <source>
        <dbReference type="ARBA" id="ARBA00010879"/>
    </source>
</evidence>
<feature type="domain" description="Reverse transcriptase" evidence="9">
    <location>
        <begin position="19"/>
        <end position="207"/>
    </location>
</feature>
<dbReference type="PANTHER" id="PTHR41694">
    <property type="entry name" value="ENDOGENOUS RETROVIRUS GROUP K MEMBER POL PROTEIN"/>
    <property type="match status" value="1"/>
</dbReference>
<keyword evidence="4" id="KW-0548">Nucleotidyltransferase</keyword>
<dbReference type="Proteomes" id="UP000053258">
    <property type="component" value="Unassembled WGS sequence"/>
</dbReference>
<dbReference type="EMBL" id="KL672860">
    <property type="protein sequence ID" value="KFW87096.1"/>
    <property type="molecule type" value="Genomic_DNA"/>
</dbReference>
<sequence>WPLPRKKLQILNELVNQELAKGHLESSTSPWNTPVFVIQKSSGSWRFLQDLRKVNEVLEPMGALQQGMPSPSMLPAEWSLVVIDIKDCFFRIYLNPADSVRFAFSVPAINACEPHRRFQWRVLPQGMKNSPTLCQMFVVEVLRPIRKKYPQSIIFHYMDDVLICAKSQLAVDKTLNSTILALKEKGLEISPEKVQREAPWRYLGLQITERAIRPQMIEIDKRVHTLKDLQKLLGAINWIRPVLGITTGDLHPLFELL</sequence>
<name>A0A093QEX0_9PASS</name>
<accession>A0A093QEX0</accession>
<dbReference type="Pfam" id="PF06817">
    <property type="entry name" value="RVT_thumb"/>
    <property type="match status" value="1"/>
</dbReference>
<evidence type="ECO:0000256" key="7">
    <source>
        <dbReference type="ARBA" id="ARBA00022801"/>
    </source>
</evidence>
<evidence type="ECO:0000313" key="11">
    <source>
        <dbReference type="Proteomes" id="UP000053258"/>
    </source>
</evidence>
<keyword evidence="8" id="KW-0695">RNA-directed DNA polymerase</keyword>
<dbReference type="GO" id="GO:0004523">
    <property type="term" value="F:RNA-DNA hybrid ribonuclease activity"/>
    <property type="evidence" value="ECO:0007669"/>
    <property type="project" value="UniProtKB-EC"/>
</dbReference>
<keyword evidence="6" id="KW-0255">Endonuclease</keyword>
<dbReference type="STRING" id="328815.ENSMVIP00005007850"/>
<dbReference type="InterPro" id="IPR043502">
    <property type="entry name" value="DNA/RNA_pol_sf"/>
</dbReference>
<feature type="non-terminal residue" evidence="10">
    <location>
        <position position="1"/>
    </location>
</feature>
<keyword evidence="5" id="KW-0540">Nuclease</keyword>
<dbReference type="PROSITE" id="PS50878">
    <property type="entry name" value="RT_POL"/>
    <property type="match status" value="1"/>
</dbReference>
<protein>
    <recommendedName>
        <fullName evidence="2">ribonuclease H</fullName>
        <ecNumber evidence="2">3.1.26.4</ecNumber>
    </recommendedName>
</protein>
<proteinExistence type="inferred from homology"/>
<evidence type="ECO:0000256" key="6">
    <source>
        <dbReference type="ARBA" id="ARBA00022759"/>
    </source>
</evidence>
<evidence type="ECO:0000256" key="3">
    <source>
        <dbReference type="ARBA" id="ARBA00022679"/>
    </source>
</evidence>
<evidence type="ECO:0000256" key="4">
    <source>
        <dbReference type="ARBA" id="ARBA00022695"/>
    </source>
</evidence>
<dbReference type="InterPro" id="IPR010661">
    <property type="entry name" value="RVT_thumb"/>
</dbReference>
<dbReference type="PANTHER" id="PTHR41694:SF3">
    <property type="entry name" value="RNA-DIRECTED DNA POLYMERASE-RELATED"/>
    <property type="match status" value="1"/>
</dbReference>
<dbReference type="AlphaFoldDB" id="A0A093QEX0"/>
<gene>
    <name evidence="10" type="ORF">N305_12005</name>
</gene>
<evidence type="ECO:0000259" key="9">
    <source>
        <dbReference type="PROSITE" id="PS50878"/>
    </source>
</evidence>
<feature type="non-terminal residue" evidence="10">
    <location>
        <position position="257"/>
    </location>
</feature>